<protein>
    <submittedName>
        <fullName evidence="7">UPF0042 nucleotide-binding protein</fullName>
    </submittedName>
</protein>
<organism evidence="7 8">
    <name type="scientific">Vibrio cincinnatiensis DSM 19608</name>
    <dbReference type="NCBI Taxonomy" id="1123491"/>
    <lineage>
        <taxon>Bacteria</taxon>
        <taxon>Pseudomonadati</taxon>
        <taxon>Pseudomonadota</taxon>
        <taxon>Gammaproteobacteria</taxon>
        <taxon>Vibrionales</taxon>
        <taxon>Vibrionaceae</taxon>
        <taxon>Vibrio</taxon>
    </lineage>
</organism>
<dbReference type="Proteomes" id="UP000190834">
    <property type="component" value="Unassembled WGS sequence"/>
</dbReference>
<reference evidence="8" key="1">
    <citation type="submission" date="2017-02" db="EMBL/GenBank/DDBJ databases">
        <authorList>
            <person name="Varghese N."/>
            <person name="Submissions S."/>
        </authorList>
    </citation>
    <scope>NUCLEOTIDE SEQUENCE [LARGE SCALE GENOMIC DNA]</scope>
    <source>
        <strain evidence="8">DSM 19608</strain>
    </source>
</reference>
<dbReference type="RefSeq" id="WP_078926644.1">
    <property type="nucleotide sequence ID" value="NZ_FUXB01000011.1"/>
</dbReference>
<dbReference type="Pfam" id="PF03668">
    <property type="entry name" value="RapZ-like_N"/>
    <property type="match status" value="1"/>
</dbReference>
<dbReference type="EMBL" id="FUXB01000011">
    <property type="protein sequence ID" value="SKA07164.1"/>
    <property type="molecule type" value="Genomic_DNA"/>
</dbReference>
<keyword evidence="2 4" id="KW-0067">ATP-binding</keyword>
<dbReference type="OrthoDB" id="9784461at2"/>
<dbReference type="InterPro" id="IPR053931">
    <property type="entry name" value="RapZ_C"/>
</dbReference>
<proteinExistence type="inferred from homology"/>
<evidence type="ECO:0000259" key="5">
    <source>
        <dbReference type="Pfam" id="PF03668"/>
    </source>
</evidence>
<feature type="binding site" evidence="4">
    <location>
        <begin position="8"/>
        <end position="15"/>
    </location>
    <ligand>
        <name>ATP</name>
        <dbReference type="ChEBI" id="CHEBI:30616"/>
    </ligand>
</feature>
<dbReference type="NCBIfam" id="NF003828">
    <property type="entry name" value="PRK05416.1"/>
    <property type="match status" value="1"/>
</dbReference>
<dbReference type="AlphaFoldDB" id="A0A1T4QU01"/>
<evidence type="ECO:0000313" key="7">
    <source>
        <dbReference type="EMBL" id="SKA07164.1"/>
    </source>
</evidence>
<dbReference type="GeneID" id="70582652"/>
<feature type="binding site" evidence="4">
    <location>
        <begin position="56"/>
        <end position="59"/>
    </location>
    <ligand>
        <name>GTP</name>
        <dbReference type="ChEBI" id="CHEBI:37565"/>
    </ligand>
</feature>
<feature type="domain" description="RapZ-like N-terminal" evidence="5">
    <location>
        <begin position="1"/>
        <end position="156"/>
    </location>
</feature>
<evidence type="ECO:0000256" key="4">
    <source>
        <dbReference type="HAMAP-Rule" id="MF_00636"/>
    </source>
</evidence>
<dbReference type="SUPFAM" id="SSF52540">
    <property type="entry name" value="P-loop containing nucleoside triphosphate hydrolases"/>
    <property type="match status" value="1"/>
</dbReference>
<dbReference type="STRING" id="1123491.SAMN02745782_02276"/>
<dbReference type="PANTHER" id="PTHR30448:SF0">
    <property type="entry name" value="RNASE ADAPTER PROTEIN RAPZ"/>
    <property type="match status" value="1"/>
</dbReference>
<dbReference type="HAMAP" id="MF_00636">
    <property type="entry name" value="RapZ_like"/>
    <property type="match status" value="1"/>
</dbReference>
<dbReference type="InterPro" id="IPR005337">
    <property type="entry name" value="RapZ-like"/>
</dbReference>
<evidence type="ECO:0000313" key="8">
    <source>
        <dbReference type="Proteomes" id="UP000190834"/>
    </source>
</evidence>
<keyword evidence="1 4" id="KW-0547">Nucleotide-binding</keyword>
<keyword evidence="3 4" id="KW-0342">GTP-binding</keyword>
<evidence type="ECO:0000259" key="6">
    <source>
        <dbReference type="Pfam" id="PF22740"/>
    </source>
</evidence>
<evidence type="ECO:0000256" key="1">
    <source>
        <dbReference type="ARBA" id="ARBA00022741"/>
    </source>
</evidence>
<dbReference type="PANTHER" id="PTHR30448">
    <property type="entry name" value="RNASE ADAPTER PROTEIN RAPZ"/>
    <property type="match status" value="1"/>
</dbReference>
<feature type="domain" description="RapZ C-terminal" evidence="6">
    <location>
        <begin position="164"/>
        <end position="281"/>
    </location>
</feature>
<accession>A0A1T4QU01</accession>
<dbReference type="Pfam" id="PF22740">
    <property type="entry name" value="PapZ_C"/>
    <property type="match status" value="1"/>
</dbReference>
<dbReference type="GO" id="GO:0005524">
    <property type="term" value="F:ATP binding"/>
    <property type="evidence" value="ECO:0007669"/>
    <property type="project" value="UniProtKB-UniRule"/>
</dbReference>
<name>A0A1T4QU01_VIBCI</name>
<evidence type="ECO:0000256" key="3">
    <source>
        <dbReference type="ARBA" id="ARBA00023134"/>
    </source>
</evidence>
<dbReference type="Gene3D" id="3.40.50.300">
    <property type="entry name" value="P-loop containing nucleotide triphosphate hydrolases"/>
    <property type="match status" value="1"/>
</dbReference>
<gene>
    <name evidence="7" type="ORF">SAMN02745782_02276</name>
</gene>
<dbReference type="GO" id="GO:0005525">
    <property type="term" value="F:GTP binding"/>
    <property type="evidence" value="ECO:0007669"/>
    <property type="project" value="UniProtKB-UniRule"/>
</dbReference>
<dbReference type="PIRSF" id="PIRSF005052">
    <property type="entry name" value="P-loopkin"/>
    <property type="match status" value="1"/>
</dbReference>
<keyword evidence="8" id="KW-1185">Reference proteome</keyword>
<dbReference type="InterPro" id="IPR053930">
    <property type="entry name" value="RapZ-like_N"/>
</dbReference>
<evidence type="ECO:0000256" key="2">
    <source>
        <dbReference type="ARBA" id="ARBA00022840"/>
    </source>
</evidence>
<sequence length="286" mass="32722">MRLIVVSGQSGAGKSVALRVLEDLGYYCVDNLPVSLLEAFIQSVQGSKQNVAVSIDIRNLPKEPSLVEDVLAQLKQNNDVSVLFLDASKETLLKRYSETRRIHPLSLNEDKPTLAQAIEREKRLLEPLKEQADLLLDSSHQSLHELSETVRMRVEGRERKDLVMVFQSFGFKYGLPSDADYVFDVRFLPNPHWEPDLRPLTGLDAPIKSFLESHSEVMELKQQIQKFIEYWLPMLEKNNRSYLTIAIGCTGGKHRSVYLTQQIGEYFSQLGHQVQIRHHSLEKEHS</sequence>
<dbReference type="InterPro" id="IPR027417">
    <property type="entry name" value="P-loop_NTPase"/>
</dbReference>